<dbReference type="GO" id="GO:0016740">
    <property type="term" value="F:transferase activity"/>
    <property type="evidence" value="ECO:0007669"/>
    <property type="project" value="UniProtKB-KW"/>
</dbReference>
<dbReference type="eggNOG" id="COG0518">
    <property type="taxonomic scope" value="Bacteria"/>
</dbReference>
<organism evidence="2 3">
    <name type="scientific">Pseudohaliea rubra DSM 19751</name>
    <dbReference type="NCBI Taxonomy" id="1265313"/>
    <lineage>
        <taxon>Bacteria</taxon>
        <taxon>Pseudomonadati</taxon>
        <taxon>Pseudomonadota</taxon>
        <taxon>Gammaproteobacteria</taxon>
        <taxon>Cellvibrionales</taxon>
        <taxon>Halieaceae</taxon>
        <taxon>Pseudohaliea</taxon>
    </lineage>
</organism>
<dbReference type="InterPro" id="IPR017926">
    <property type="entry name" value="GATASE"/>
</dbReference>
<keyword evidence="2" id="KW-0808">Transferase</keyword>
<dbReference type="PROSITE" id="PS51273">
    <property type="entry name" value="GATASE_TYPE_1"/>
    <property type="match status" value="1"/>
</dbReference>
<gene>
    <name evidence="2" type="ORF">HRUBRA_01696</name>
</gene>
<evidence type="ECO:0000313" key="3">
    <source>
        <dbReference type="Proteomes" id="UP000029640"/>
    </source>
</evidence>
<sequence length="249" mass="27508">MRFSPGDNTAMKLGILRTDTVRPEWAANYGEYPDMFKALLGALDPSLAFATWHVEAGEFPAGVDEADGWLITGSKFSVYEDRPWIHRLLAFIRELHTARKPLVGICFGHQAVALSLGGEVRKSVKGWGVGLHRHAFRAEPSWFDGGDRTFRVLVSHQDQVQRPAPGSAVLAGSEFCENAVCQVGNHILTLQGHPEFSADYAREIMNFRRGIIGEATYQEGMASLAEAPERERMGRWILAFLGEATGGDH</sequence>
<dbReference type="Gene3D" id="3.40.50.880">
    <property type="match status" value="1"/>
</dbReference>
<dbReference type="STRING" id="1265313.HRUBRA_01696"/>
<feature type="domain" description="Glutamine amidotransferase" evidence="1">
    <location>
        <begin position="65"/>
        <end position="199"/>
    </location>
</feature>
<dbReference type="Pfam" id="PF00117">
    <property type="entry name" value="GATase"/>
    <property type="match status" value="1"/>
</dbReference>
<proteinExistence type="predicted"/>
<dbReference type="SUPFAM" id="SSF52317">
    <property type="entry name" value="Class I glutamine amidotransferase-like"/>
    <property type="match status" value="1"/>
</dbReference>
<keyword evidence="3" id="KW-1185">Reference proteome</keyword>
<dbReference type="PATRIC" id="fig|1265313.6.peg.1677"/>
<evidence type="ECO:0000313" key="2">
    <source>
        <dbReference type="EMBL" id="KGE03702.1"/>
    </source>
</evidence>
<dbReference type="EMBL" id="AUVB01000051">
    <property type="protein sequence ID" value="KGE03702.1"/>
    <property type="molecule type" value="Genomic_DNA"/>
</dbReference>
<dbReference type="PANTHER" id="PTHR42695">
    <property type="entry name" value="GLUTAMINE AMIDOTRANSFERASE YLR126C-RELATED"/>
    <property type="match status" value="1"/>
</dbReference>
<evidence type="ECO:0000259" key="1">
    <source>
        <dbReference type="Pfam" id="PF00117"/>
    </source>
</evidence>
<dbReference type="InterPro" id="IPR029062">
    <property type="entry name" value="Class_I_gatase-like"/>
</dbReference>
<comment type="caution">
    <text evidence="2">The sequence shown here is derived from an EMBL/GenBank/DDBJ whole genome shotgun (WGS) entry which is preliminary data.</text>
</comment>
<accession>A0A095VQH2</accession>
<dbReference type="CDD" id="cd01741">
    <property type="entry name" value="GATase1_1"/>
    <property type="match status" value="1"/>
</dbReference>
<dbReference type="GO" id="GO:0005829">
    <property type="term" value="C:cytosol"/>
    <property type="evidence" value="ECO:0007669"/>
    <property type="project" value="TreeGrafter"/>
</dbReference>
<name>A0A095VQH2_9GAMM</name>
<reference evidence="2 3" key="1">
    <citation type="journal article" date="2014" name="Genome Announc.">
        <title>Genome Sequence of Gammaproteobacterial Pseudohaliea rubra Type Strain DSM 19751, Isolated from Coastal Seawater of the Mediterranean Sea.</title>
        <authorList>
            <person name="Spring S."/>
            <person name="Fiebig A."/>
            <person name="Riedel T."/>
            <person name="Goker M."/>
            <person name="Klenk H.P."/>
        </authorList>
    </citation>
    <scope>NUCLEOTIDE SEQUENCE [LARGE SCALE GENOMIC DNA]</scope>
    <source>
        <strain evidence="2 3">DSM 19751</strain>
    </source>
</reference>
<keyword evidence="2" id="KW-0315">Glutamine amidotransferase</keyword>
<dbReference type="AlphaFoldDB" id="A0A095VQH2"/>
<dbReference type="InterPro" id="IPR044992">
    <property type="entry name" value="ChyE-like"/>
</dbReference>
<protein>
    <submittedName>
        <fullName evidence="2">Glutamine amidotransferase, class I</fullName>
    </submittedName>
</protein>
<dbReference type="Proteomes" id="UP000029640">
    <property type="component" value="Unassembled WGS sequence"/>
</dbReference>
<dbReference type="PANTHER" id="PTHR42695:SF5">
    <property type="entry name" value="GLUTAMINE AMIDOTRANSFERASE YLR126C-RELATED"/>
    <property type="match status" value="1"/>
</dbReference>
<dbReference type="HOGENOM" id="CLU_054974_0_2_6"/>